<evidence type="ECO:0000313" key="1">
    <source>
        <dbReference type="EMBL" id="KAK1718131.1"/>
    </source>
</evidence>
<keyword evidence="2" id="KW-1185">Reference proteome</keyword>
<dbReference type="GeneID" id="85385585"/>
<evidence type="ECO:0000313" key="2">
    <source>
        <dbReference type="Proteomes" id="UP001244207"/>
    </source>
</evidence>
<name>A0AAD8UGJ4_GLOAC</name>
<dbReference type="AlphaFoldDB" id="A0AAD8UGJ4"/>
<dbReference type="Proteomes" id="UP001244207">
    <property type="component" value="Unassembled WGS sequence"/>
</dbReference>
<organism evidence="1 2">
    <name type="scientific">Glomerella acutata</name>
    <name type="common">Colletotrichum acutatum</name>
    <dbReference type="NCBI Taxonomy" id="27357"/>
    <lineage>
        <taxon>Eukaryota</taxon>
        <taxon>Fungi</taxon>
        <taxon>Dikarya</taxon>
        <taxon>Ascomycota</taxon>
        <taxon>Pezizomycotina</taxon>
        <taxon>Sordariomycetes</taxon>
        <taxon>Hypocreomycetidae</taxon>
        <taxon>Glomerellales</taxon>
        <taxon>Glomerellaceae</taxon>
        <taxon>Colletotrichum</taxon>
        <taxon>Colletotrichum acutatum species complex</taxon>
    </lineage>
</organism>
<dbReference type="EMBL" id="JAHMHS010000103">
    <property type="protein sequence ID" value="KAK1718131.1"/>
    <property type="molecule type" value="Genomic_DNA"/>
</dbReference>
<reference evidence="1" key="1">
    <citation type="submission" date="2021-12" db="EMBL/GenBank/DDBJ databases">
        <title>Comparative genomics, transcriptomics and evolutionary studies reveal genomic signatures of adaptation to plant cell wall in hemibiotrophic fungi.</title>
        <authorList>
            <consortium name="DOE Joint Genome Institute"/>
            <person name="Baroncelli R."/>
            <person name="Diaz J.F."/>
            <person name="Benocci T."/>
            <person name="Peng M."/>
            <person name="Battaglia E."/>
            <person name="Haridas S."/>
            <person name="Andreopoulos W."/>
            <person name="Labutti K."/>
            <person name="Pangilinan J."/>
            <person name="Floch G.L."/>
            <person name="Makela M.R."/>
            <person name="Henrissat B."/>
            <person name="Grigoriev I.V."/>
            <person name="Crouch J.A."/>
            <person name="De Vries R.P."/>
            <person name="Sukno S.A."/>
            <person name="Thon M.R."/>
        </authorList>
    </citation>
    <scope>NUCLEOTIDE SEQUENCE</scope>
    <source>
        <strain evidence="1">CBS 112980</strain>
    </source>
</reference>
<gene>
    <name evidence="1" type="ORF">BDZ83DRAFT_20753</name>
</gene>
<comment type="caution">
    <text evidence="1">The sequence shown here is derived from an EMBL/GenBank/DDBJ whole genome shotgun (WGS) entry which is preliminary data.</text>
</comment>
<dbReference type="RefSeq" id="XP_060361131.1">
    <property type="nucleotide sequence ID" value="XM_060501686.1"/>
</dbReference>
<sequence>MGLLNHPPSRHGAAFMNRRSANAGWNHTKEALNTFPIVFNYMNRAMEPKLWTTAWEYPGFRRIQVEQVSRTNPPPPHCAFRTRRRCQRTWETCRGGCVSRMRRSRKKERGEKAVVRTLKSDKHKPEYRSPLPCARHFSLVPPFPCQCPSAISPEWEVVTVVLDMVVDATSVGGTPVWFVPSVVVLMYAGQLSSFPSSKGCH</sequence>
<proteinExistence type="predicted"/>
<accession>A0AAD8UGJ4</accession>
<protein>
    <submittedName>
        <fullName evidence="1">Uncharacterized protein</fullName>
    </submittedName>
</protein>